<gene>
    <name evidence="12" type="ORF">BGO89_11210</name>
</gene>
<evidence type="ECO:0000259" key="11">
    <source>
        <dbReference type="Pfam" id="PF04909"/>
    </source>
</evidence>
<evidence type="ECO:0000313" key="13">
    <source>
        <dbReference type="Proteomes" id="UP000184233"/>
    </source>
</evidence>
<reference evidence="12 13" key="1">
    <citation type="submission" date="2016-09" db="EMBL/GenBank/DDBJ databases">
        <title>Genome-resolved meta-omics ties microbial dynamics to process performance in biotechnology for thiocyanate degradation.</title>
        <authorList>
            <person name="Kantor R.S."/>
            <person name="Huddy R.J."/>
            <person name="Iyer R."/>
            <person name="Thomas B.C."/>
            <person name="Brown C.T."/>
            <person name="Anantharaman K."/>
            <person name="Tringe S."/>
            <person name="Hettich R.L."/>
            <person name="Harrison S.T."/>
            <person name="Banfield J.F."/>
        </authorList>
    </citation>
    <scope>NUCLEOTIDE SEQUENCE [LARGE SCALE GENOMIC DNA]</scope>
    <source>
        <strain evidence="12">59-99</strain>
    </source>
</reference>
<dbReference type="InterPro" id="IPR032466">
    <property type="entry name" value="Metal_Hydrolase"/>
</dbReference>
<dbReference type="GO" id="GO:0016787">
    <property type="term" value="F:hydrolase activity"/>
    <property type="evidence" value="ECO:0007669"/>
    <property type="project" value="InterPro"/>
</dbReference>
<accession>A0A1M3KXF8</accession>
<proteinExistence type="inferred from homology"/>
<evidence type="ECO:0000256" key="6">
    <source>
        <dbReference type="ARBA" id="ARBA00022723"/>
    </source>
</evidence>
<dbReference type="EC" id="4.1.1.45" evidence="4"/>
<dbReference type="InterPro" id="IPR032465">
    <property type="entry name" value="ACMSD"/>
</dbReference>
<evidence type="ECO:0000313" key="12">
    <source>
        <dbReference type="EMBL" id="OJX57070.1"/>
    </source>
</evidence>
<evidence type="ECO:0000256" key="1">
    <source>
        <dbReference type="ARBA" id="ARBA00005079"/>
    </source>
</evidence>
<feature type="domain" description="Amidohydrolase-related" evidence="11">
    <location>
        <begin position="4"/>
        <end position="325"/>
    </location>
</feature>
<dbReference type="Gene3D" id="3.20.20.140">
    <property type="entry name" value="Metal-dependent hydrolases"/>
    <property type="match status" value="1"/>
</dbReference>
<dbReference type="EMBL" id="MKVH01000024">
    <property type="protein sequence ID" value="OJX57070.1"/>
    <property type="molecule type" value="Genomic_DNA"/>
</dbReference>
<dbReference type="AlphaFoldDB" id="A0A1M3KXF8"/>
<dbReference type="STRING" id="1895771.BGO89_11210"/>
<dbReference type="GO" id="GO:0046872">
    <property type="term" value="F:metal ion binding"/>
    <property type="evidence" value="ECO:0007669"/>
    <property type="project" value="UniProtKB-KW"/>
</dbReference>
<dbReference type="PANTHER" id="PTHR21240:SF27">
    <property type="entry name" value="2-AMINO-3-CARBOXYMUCONATE-6-SEMIALDEHYDE DECARBOXYLASE"/>
    <property type="match status" value="1"/>
</dbReference>
<dbReference type="SUPFAM" id="SSF51556">
    <property type="entry name" value="Metallo-dependent hydrolases"/>
    <property type="match status" value="1"/>
</dbReference>
<dbReference type="GO" id="GO:0019748">
    <property type="term" value="P:secondary metabolic process"/>
    <property type="evidence" value="ECO:0007669"/>
    <property type="project" value="TreeGrafter"/>
</dbReference>
<comment type="caution">
    <text evidence="12">The sequence shown here is derived from an EMBL/GenBank/DDBJ whole genome shotgun (WGS) entry which is preliminary data.</text>
</comment>
<name>A0A1M3KXF8_9BACT</name>
<keyword evidence="9" id="KW-0456">Lyase</keyword>
<dbReference type="Proteomes" id="UP000184233">
    <property type="component" value="Unassembled WGS sequence"/>
</dbReference>
<evidence type="ECO:0000256" key="7">
    <source>
        <dbReference type="ARBA" id="ARBA00022793"/>
    </source>
</evidence>
<evidence type="ECO:0000256" key="10">
    <source>
        <dbReference type="ARBA" id="ARBA00031120"/>
    </source>
</evidence>
<evidence type="ECO:0000256" key="8">
    <source>
        <dbReference type="ARBA" id="ARBA00022833"/>
    </source>
</evidence>
<dbReference type="Pfam" id="PF04909">
    <property type="entry name" value="Amidohydro_2"/>
    <property type="match status" value="1"/>
</dbReference>
<protein>
    <recommendedName>
        <fullName evidence="5">2-amino-3-carboxymuconate-6-semialdehyde decarboxylase</fullName>
        <ecNumber evidence="4">4.1.1.45</ecNumber>
    </recommendedName>
    <alternativeName>
        <fullName evidence="10">Picolinate carboxylase</fullName>
    </alternativeName>
</protein>
<keyword evidence="6" id="KW-0479">Metal-binding</keyword>
<dbReference type="GO" id="GO:0005829">
    <property type="term" value="C:cytosol"/>
    <property type="evidence" value="ECO:0007669"/>
    <property type="project" value="TreeGrafter"/>
</dbReference>
<evidence type="ECO:0000256" key="9">
    <source>
        <dbReference type="ARBA" id="ARBA00023239"/>
    </source>
</evidence>
<dbReference type="PANTHER" id="PTHR21240">
    <property type="entry name" value="2-AMINO-3-CARBOXYLMUCONATE-6-SEMIALDEHYDE DECARBOXYLASE"/>
    <property type="match status" value="1"/>
</dbReference>
<evidence type="ECO:0000256" key="3">
    <source>
        <dbReference type="ARBA" id="ARBA00011245"/>
    </source>
</evidence>
<evidence type="ECO:0000256" key="5">
    <source>
        <dbReference type="ARBA" id="ARBA00021214"/>
    </source>
</evidence>
<evidence type="ECO:0000256" key="4">
    <source>
        <dbReference type="ARBA" id="ARBA00012365"/>
    </source>
</evidence>
<organism evidence="12 13">
    <name type="scientific">Candidatus Kapaibacterium thiocyanatum</name>
    <dbReference type="NCBI Taxonomy" id="1895771"/>
    <lineage>
        <taxon>Bacteria</taxon>
        <taxon>Pseudomonadati</taxon>
        <taxon>Candidatus Kapaibacteriota</taxon>
        <taxon>Candidatus Kapaibacteriia</taxon>
        <taxon>Candidatus Kapaibacteriales</taxon>
        <taxon>Candidatus Kapaibacteriaceae</taxon>
        <taxon>Candidatus Kapaibacterium</taxon>
    </lineage>
</organism>
<dbReference type="InterPro" id="IPR006680">
    <property type="entry name" value="Amidohydro-rel"/>
</dbReference>
<evidence type="ECO:0000256" key="2">
    <source>
        <dbReference type="ARBA" id="ARBA00005871"/>
    </source>
</evidence>
<comment type="subunit">
    <text evidence="3">Monomer.</text>
</comment>
<keyword evidence="7" id="KW-0210">Decarboxylase</keyword>
<sequence>MLKIDCHAHILPERWPSLKERYGYGGFIELDHFTQGKAKMMRDDGTFFREIEENCWNPEAILEDMDRHQVDTMVLCTVPVLFSYWAKPADGLDWSRFLNDHLAGVVADDPKRFIGLGTVPMQDIDFAVKEMKRCKLELGLPGIEIGTNVNGKNLDDKTLFPLWEAAQDLGVGIFVHPWDMMGADRTSRYFLQWLVGMPAETTLAISSMLFGGVFDAFPDLKVMFAHAGGTFPFTVGRISHGYHARPDLCNVNRVQDPTDYIGKFWVDSITHNADALRFLMALLGPERIAYGTDYPFPLGDLEHGKFIEDMADLSETIKQQLFAGTVLDFLSLRAEDYTRPTPKDLPDDSTVYE</sequence>
<keyword evidence="8" id="KW-0862">Zinc</keyword>
<comment type="similarity">
    <text evidence="2">Belongs to the metallo-dependent hydrolases superfamily. ACMSD family.</text>
</comment>
<comment type="pathway">
    <text evidence="1">Secondary metabolite metabolism; quinolate metabolism.</text>
</comment>
<dbReference type="GO" id="GO:0001760">
    <property type="term" value="F:aminocarboxymuconate-semialdehyde decarboxylase activity"/>
    <property type="evidence" value="ECO:0007669"/>
    <property type="project" value="UniProtKB-EC"/>
</dbReference>